<reference evidence="3" key="1">
    <citation type="submission" date="2015-01" db="EMBL/GenBank/DDBJ databases">
        <authorList>
            <person name="Manzoor Shahid"/>
            <person name="Zubair Saima"/>
        </authorList>
    </citation>
    <scope>NUCLEOTIDE SEQUENCE [LARGE SCALE GENOMIC DNA]</scope>
    <source>
        <strain evidence="3">Sp3</strain>
    </source>
</reference>
<dbReference type="PANTHER" id="PTHR42957">
    <property type="entry name" value="HELICASE MJ1565-RELATED"/>
    <property type="match status" value="1"/>
</dbReference>
<dbReference type="CDD" id="cd01127">
    <property type="entry name" value="TrwB_TraG_TraD_VirD4"/>
    <property type="match status" value="1"/>
</dbReference>
<sequence>MQVVGVTTQQYIYVASRERKFRIGEVLVIDDPELKPRGEVVETKSFNRFLPLTMERSPLIDPAVWDGLEQVGFRLGEETIHLAKVRVLSDIPYPVAVGAGVHLPSFAEVDDLLLSCPIDAGLVLGVILGTEDMQETLPEELKSLAPLYKKGLGILAQRGVPFVFDHCAMQEYPHIGIFGGSGSGKSFGMRVILEELLEKQIPTLVSTPLFEMSLATSFEGMDGDRAKKYQARTEILTVGRDTGVSFEDLTSNDLASLLTAAGGNFTEGMDNALKTIHQGKDSFISFAGKLDHCIGLAEKEEETLAEIRKNYGEHSAYEKKIVNLARQAGHPSSLRGIRWRLHRLNREGIFQKDVTPITGALNRRRLTVIRGPIWLLTVFSAYLIRKLYGMRRSYQDAIQRGDPPGDKFPPFIIVTDEAHNFARRGIEFVSPARSIFREVAQEGRKYGVFMVLATQRPALLDETITAQLNTKIIFRTVRASDIKVIQEETDISGEEAGRLPYLPSGMAFVSSAVVGRTVSVRIRCARTQAPRTINPFTELEKDFGSVDEEFLKAITNILPLHIGQISLHLPDLENALNRTITVDEVQESLEGLAAAGKLKKIEGPFGPTYEK</sequence>
<gene>
    <name evidence="2" type="ORF">SSCH_60022</name>
</gene>
<feature type="domain" description="Helicase HerA central" evidence="1">
    <location>
        <begin position="173"/>
        <end position="363"/>
    </location>
</feature>
<dbReference type="Proteomes" id="UP000046155">
    <property type="component" value="Unassembled WGS sequence"/>
</dbReference>
<dbReference type="InterPro" id="IPR002789">
    <property type="entry name" value="HerA_central"/>
</dbReference>
<dbReference type="RefSeq" id="WP_044665637.1">
    <property type="nucleotide sequence ID" value="NZ_CDRZ01000258.1"/>
</dbReference>
<evidence type="ECO:0000259" key="1">
    <source>
        <dbReference type="Pfam" id="PF01935"/>
    </source>
</evidence>
<dbReference type="AlphaFoldDB" id="A0A0B7MPZ7"/>
<dbReference type="Pfam" id="PF01935">
    <property type="entry name" value="DUF87"/>
    <property type="match status" value="1"/>
</dbReference>
<protein>
    <recommendedName>
        <fullName evidence="1">Helicase HerA central domain-containing protein</fullName>
    </recommendedName>
</protein>
<proteinExistence type="predicted"/>
<dbReference type="SUPFAM" id="SSF52540">
    <property type="entry name" value="P-loop containing nucleoside triphosphate hydrolases"/>
    <property type="match status" value="1"/>
</dbReference>
<dbReference type="PANTHER" id="PTHR42957:SF1">
    <property type="entry name" value="HELICASE MJ1565-RELATED"/>
    <property type="match status" value="1"/>
</dbReference>
<dbReference type="InterPro" id="IPR008571">
    <property type="entry name" value="HerA-like"/>
</dbReference>
<evidence type="ECO:0000313" key="3">
    <source>
        <dbReference type="Proteomes" id="UP000046155"/>
    </source>
</evidence>
<name>A0A0B7MPZ7_9FIRM</name>
<keyword evidence="3" id="KW-1185">Reference proteome</keyword>
<accession>A0A0B7MPZ7</accession>
<evidence type="ECO:0000313" key="2">
    <source>
        <dbReference type="EMBL" id="CEO89757.1"/>
    </source>
</evidence>
<dbReference type="EMBL" id="CDRZ01000258">
    <property type="protein sequence ID" value="CEO89757.1"/>
    <property type="molecule type" value="Genomic_DNA"/>
</dbReference>
<organism evidence="2 3">
    <name type="scientific">Syntrophaceticus schinkii</name>
    <dbReference type="NCBI Taxonomy" id="499207"/>
    <lineage>
        <taxon>Bacteria</taxon>
        <taxon>Bacillati</taxon>
        <taxon>Bacillota</taxon>
        <taxon>Clostridia</taxon>
        <taxon>Thermoanaerobacterales</taxon>
        <taxon>Thermoanaerobacterales Family III. Incertae Sedis</taxon>
        <taxon>Syntrophaceticus</taxon>
    </lineage>
</organism>
<dbReference type="InterPro" id="IPR027417">
    <property type="entry name" value="P-loop_NTPase"/>
</dbReference>
<dbReference type="Gene3D" id="3.40.50.300">
    <property type="entry name" value="P-loop containing nucleotide triphosphate hydrolases"/>
    <property type="match status" value="2"/>
</dbReference>
<dbReference type="OrthoDB" id="9806951at2"/>